<dbReference type="Proteomes" id="UP000030693">
    <property type="component" value="Unassembled WGS sequence"/>
</dbReference>
<dbReference type="GeneID" id="20525533"/>
<sequence length="152" mass="15884">MSAPTHASRPNASKEPQDARTTQNFRRYLESSGAMNALAAALVSLHDSERPANAIPLLLDSIGSQEGDSPAASPRHRAPCSGCEAHEREAAQLRERLAELEARLARLESPPPPLVAPGATLLRSSSDLGAGAGIVAPPTGSVGYIASPDRFQ</sequence>
<keyword evidence="1" id="KW-0175">Coiled coil</keyword>
<accession>A0A058ZH24</accession>
<gene>
    <name evidence="3" type="ORF">H696_00808</name>
</gene>
<feature type="coiled-coil region" evidence="1">
    <location>
        <begin position="83"/>
        <end position="110"/>
    </location>
</feature>
<organism evidence="3">
    <name type="scientific">Fonticula alba</name>
    <name type="common">Slime mold</name>
    <dbReference type="NCBI Taxonomy" id="691883"/>
    <lineage>
        <taxon>Eukaryota</taxon>
        <taxon>Rotosphaerida</taxon>
        <taxon>Fonticulaceae</taxon>
        <taxon>Fonticula</taxon>
    </lineage>
</organism>
<dbReference type="EMBL" id="KB932201">
    <property type="protein sequence ID" value="KCV73266.1"/>
    <property type="molecule type" value="Genomic_DNA"/>
</dbReference>
<evidence type="ECO:0000313" key="3">
    <source>
        <dbReference type="EMBL" id="KCV73266.1"/>
    </source>
</evidence>
<reference evidence="3" key="1">
    <citation type="submission" date="2013-04" db="EMBL/GenBank/DDBJ databases">
        <title>The Genome Sequence of Fonticula alba ATCC 38817.</title>
        <authorList>
            <consortium name="The Broad Institute Genomics Platform"/>
            <person name="Russ C."/>
            <person name="Cuomo C."/>
            <person name="Burger G."/>
            <person name="Gray M.W."/>
            <person name="Holland P.W.H."/>
            <person name="King N."/>
            <person name="Lang F.B.F."/>
            <person name="Roger A.J."/>
            <person name="Ruiz-Trillo I."/>
            <person name="Brown M."/>
            <person name="Walker B."/>
            <person name="Young S."/>
            <person name="Zeng Q."/>
            <person name="Gargeya S."/>
            <person name="Fitzgerald M."/>
            <person name="Haas B."/>
            <person name="Abouelleil A."/>
            <person name="Allen A.W."/>
            <person name="Alvarado L."/>
            <person name="Arachchi H.M."/>
            <person name="Berlin A.M."/>
            <person name="Chapman S.B."/>
            <person name="Gainer-Dewar J."/>
            <person name="Goldberg J."/>
            <person name="Griggs A."/>
            <person name="Gujja S."/>
            <person name="Hansen M."/>
            <person name="Howarth C."/>
            <person name="Imamovic A."/>
            <person name="Ireland A."/>
            <person name="Larimer J."/>
            <person name="McCowan C."/>
            <person name="Murphy C."/>
            <person name="Pearson M."/>
            <person name="Poon T.W."/>
            <person name="Priest M."/>
            <person name="Roberts A."/>
            <person name="Saif S."/>
            <person name="Shea T."/>
            <person name="Sisk P."/>
            <person name="Sykes S."/>
            <person name="Wortman J."/>
            <person name="Nusbaum C."/>
            <person name="Birren B."/>
        </authorList>
    </citation>
    <scope>NUCLEOTIDE SEQUENCE [LARGE SCALE GENOMIC DNA]</scope>
    <source>
        <strain evidence="3">ATCC 38817</strain>
    </source>
</reference>
<evidence type="ECO:0000256" key="1">
    <source>
        <dbReference type="SAM" id="Coils"/>
    </source>
</evidence>
<name>A0A058ZH24_FONAL</name>
<dbReference type="RefSeq" id="XP_009492967.1">
    <property type="nucleotide sequence ID" value="XM_009494692.1"/>
</dbReference>
<evidence type="ECO:0000313" key="4">
    <source>
        <dbReference type="Proteomes" id="UP000030693"/>
    </source>
</evidence>
<feature type="region of interest" description="Disordered" evidence="2">
    <location>
        <begin position="1"/>
        <end position="23"/>
    </location>
</feature>
<feature type="region of interest" description="Disordered" evidence="2">
    <location>
        <begin position="61"/>
        <end position="82"/>
    </location>
</feature>
<dbReference type="AlphaFoldDB" id="A0A058ZH24"/>
<evidence type="ECO:0008006" key="5">
    <source>
        <dbReference type="Google" id="ProtNLM"/>
    </source>
</evidence>
<proteinExistence type="predicted"/>
<dbReference type="OrthoDB" id="524165at2759"/>
<evidence type="ECO:0000256" key="2">
    <source>
        <dbReference type="SAM" id="MobiDB-lite"/>
    </source>
</evidence>
<protein>
    <recommendedName>
        <fullName evidence="5">c-Myc-binding protein</fullName>
    </recommendedName>
</protein>
<keyword evidence="4" id="KW-1185">Reference proteome</keyword>